<keyword evidence="3 7" id="KW-0963">Cytoplasm</keyword>
<comment type="catalytic activity">
    <reaction evidence="7">
        <text>[protein]-L-isoaspartate + S-adenosyl-L-methionine = [protein]-L-isoaspartate alpha-methyl ester + S-adenosyl-L-homocysteine</text>
        <dbReference type="Rhea" id="RHEA:12705"/>
        <dbReference type="Rhea" id="RHEA-COMP:12143"/>
        <dbReference type="Rhea" id="RHEA-COMP:12144"/>
        <dbReference type="ChEBI" id="CHEBI:57856"/>
        <dbReference type="ChEBI" id="CHEBI:59789"/>
        <dbReference type="ChEBI" id="CHEBI:90596"/>
        <dbReference type="ChEBI" id="CHEBI:90598"/>
        <dbReference type="EC" id="2.1.1.77"/>
    </reaction>
</comment>
<evidence type="ECO:0000256" key="8">
    <source>
        <dbReference type="SAM" id="SignalP"/>
    </source>
</evidence>
<dbReference type="PROSITE" id="PS01279">
    <property type="entry name" value="PCMT"/>
    <property type="match status" value="1"/>
</dbReference>
<protein>
    <recommendedName>
        <fullName evidence="7">Protein-L-isoaspartate O-methyltransferase</fullName>
        <ecNumber evidence="7">2.1.1.77</ecNumber>
    </recommendedName>
    <alternativeName>
        <fullName evidence="7">L-isoaspartyl protein carboxyl methyltransferase</fullName>
    </alternativeName>
    <alternativeName>
        <fullName evidence="7">Protein L-isoaspartyl methyltransferase</fullName>
    </alternativeName>
    <alternativeName>
        <fullName evidence="7">Protein-beta-aspartate methyltransferase</fullName>
        <shortName evidence="7">PIMT</shortName>
    </alternativeName>
</protein>
<dbReference type="Gene3D" id="3.40.50.150">
    <property type="entry name" value="Vaccinia Virus protein VP39"/>
    <property type="match status" value="1"/>
</dbReference>
<feature type="chain" id="PRO_5004740701" description="Protein-L-isoaspartate O-methyltransferase" evidence="8">
    <location>
        <begin position="28"/>
        <end position="250"/>
    </location>
</feature>
<evidence type="ECO:0000256" key="2">
    <source>
        <dbReference type="ARBA" id="ARBA00005369"/>
    </source>
</evidence>
<dbReference type="Proteomes" id="UP000018542">
    <property type="component" value="Chromosome"/>
</dbReference>
<dbReference type="GO" id="GO:0005737">
    <property type="term" value="C:cytoplasm"/>
    <property type="evidence" value="ECO:0007669"/>
    <property type="project" value="UniProtKB-SubCell"/>
</dbReference>
<keyword evidence="6 7" id="KW-0949">S-adenosyl-L-methionine</keyword>
<proteinExistence type="inferred from homology"/>
<name>V5SHX9_9HYPH</name>
<dbReference type="NCBIfam" id="NF001453">
    <property type="entry name" value="PRK00312.1"/>
    <property type="match status" value="1"/>
</dbReference>
<dbReference type="InterPro" id="IPR029063">
    <property type="entry name" value="SAM-dependent_MTases_sf"/>
</dbReference>
<dbReference type="PANTHER" id="PTHR11579">
    <property type="entry name" value="PROTEIN-L-ISOASPARTATE O-METHYLTRANSFERASE"/>
    <property type="match status" value="1"/>
</dbReference>
<evidence type="ECO:0000256" key="7">
    <source>
        <dbReference type="HAMAP-Rule" id="MF_00090"/>
    </source>
</evidence>
<keyword evidence="4 7" id="KW-0489">Methyltransferase</keyword>
<dbReference type="GO" id="GO:0030091">
    <property type="term" value="P:protein repair"/>
    <property type="evidence" value="ECO:0007669"/>
    <property type="project" value="UniProtKB-UniRule"/>
</dbReference>
<feature type="active site" evidence="7">
    <location>
        <position position="98"/>
    </location>
</feature>
<feature type="signal peptide" evidence="8">
    <location>
        <begin position="1"/>
        <end position="27"/>
    </location>
</feature>
<keyword evidence="10" id="KW-1185">Reference proteome</keyword>
<evidence type="ECO:0000256" key="3">
    <source>
        <dbReference type="ARBA" id="ARBA00022490"/>
    </source>
</evidence>
<keyword evidence="5 7" id="KW-0808">Transferase</keyword>
<dbReference type="Pfam" id="PF01135">
    <property type="entry name" value="PCMT"/>
    <property type="match status" value="1"/>
</dbReference>
<evidence type="ECO:0000313" key="9">
    <source>
        <dbReference type="EMBL" id="AHB49655.1"/>
    </source>
</evidence>
<dbReference type="STRING" id="1029756.W911_16570"/>
<organism evidence="9 10">
    <name type="scientific">Hyphomicrobium nitrativorans NL23</name>
    <dbReference type="NCBI Taxonomy" id="1029756"/>
    <lineage>
        <taxon>Bacteria</taxon>
        <taxon>Pseudomonadati</taxon>
        <taxon>Pseudomonadota</taxon>
        <taxon>Alphaproteobacteria</taxon>
        <taxon>Hyphomicrobiales</taxon>
        <taxon>Hyphomicrobiaceae</taxon>
        <taxon>Hyphomicrobium</taxon>
    </lineage>
</organism>
<comment type="similarity">
    <text evidence="2 7">Belongs to the methyltransferase superfamily. L-isoaspartyl/D-aspartyl protein methyltransferase family.</text>
</comment>
<dbReference type="EMBL" id="CP006912">
    <property type="protein sequence ID" value="AHB49655.1"/>
    <property type="molecule type" value="Genomic_DNA"/>
</dbReference>
<evidence type="ECO:0000313" key="10">
    <source>
        <dbReference type="Proteomes" id="UP000018542"/>
    </source>
</evidence>
<comment type="subcellular location">
    <subcellularLocation>
        <location evidence="1 7">Cytoplasm</location>
    </subcellularLocation>
</comment>
<accession>V5SHX9</accession>
<dbReference type="HAMAP" id="MF_00090">
    <property type="entry name" value="PIMT"/>
    <property type="match status" value="1"/>
</dbReference>
<dbReference type="InterPro" id="IPR000682">
    <property type="entry name" value="PCMT"/>
</dbReference>
<dbReference type="EC" id="2.1.1.77" evidence="7"/>
<dbReference type="CDD" id="cd02440">
    <property type="entry name" value="AdoMet_MTases"/>
    <property type="match status" value="1"/>
</dbReference>
<dbReference type="PANTHER" id="PTHR11579:SF0">
    <property type="entry name" value="PROTEIN-L-ISOASPARTATE(D-ASPARTATE) O-METHYLTRANSFERASE"/>
    <property type="match status" value="1"/>
</dbReference>
<dbReference type="SUPFAM" id="SSF53335">
    <property type="entry name" value="S-adenosyl-L-methionine-dependent methyltransferases"/>
    <property type="match status" value="1"/>
</dbReference>
<evidence type="ECO:0000256" key="6">
    <source>
        <dbReference type="ARBA" id="ARBA00022691"/>
    </source>
</evidence>
<keyword evidence="8" id="KW-0732">Signal</keyword>
<dbReference type="NCBIfam" id="TIGR00080">
    <property type="entry name" value="pimt"/>
    <property type="match status" value="1"/>
</dbReference>
<dbReference type="AlphaFoldDB" id="V5SHX9"/>
<gene>
    <name evidence="7" type="primary">pcm</name>
    <name evidence="9" type="ORF">W911_16570</name>
</gene>
<sequence length="250" mass="27126">MDVEPERLTRTLLAAMALVAVASSAWAEPATLTDRRRMVEDIKTMTSEVAGETGIASLSARVLDRMAEVPRHEFVPSEQKAAAYRNRPLALGHGQTISQPFVVALMTELLDVKKEHRVLEIGTGSGYQAAVLAGLVRDVYTIEIVGPLAETAAAAFERLGYTNIHATVGDGYRGWPEHGPYDGIVVTAAPDHIPPALIEQLKPGGRLVIPVGEIWQDLMVLTKNADGTTTRTTVVPVRFVPLTRKKNEDD</sequence>
<dbReference type="PATRIC" id="fig|1029756.8.peg.3451"/>
<dbReference type="GO" id="GO:0004719">
    <property type="term" value="F:protein-L-isoaspartate (D-aspartate) O-methyltransferase activity"/>
    <property type="evidence" value="ECO:0007669"/>
    <property type="project" value="UniProtKB-UniRule"/>
</dbReference>
<dbReference type="FunFam" id="3.40.50.150:FF:000010">
    <property type="entry name" value="Protein-L-isoaspartate O-methyltransferase"/>
    <property type="match status" value="1"/>
</dbReference>
<evidence type="ECO:0000256" key="1">
    <source>
        <dbReference type="ARBA" id="ARBA00004496"/>
    </source>
</evidence>
<dbReference type="KEGG" id="hni:W911_16570"/>
<reference evidence="9 10" key="1">
    <citation type="journal article" date="2014" name="Genome Announc.">
        <title>Complete Genome Sequence of Hyphomicrobium nitrativorans Strain NL23, a Denitrifying Bacterium Isolated from Biofilm of a Methanol-Fed Denitrification System Treating Seawater at the Montreal Biodome.</title>
        <authorList>
            <person name="Martineau C."/>
            <person name="Villeneuve C."/>
            <person name="Mauffrey F."/>
            <person name="Villemur R."/>
        </authorList>
    </citation>
    <scope>NUCLEOTIDE SEQUENCE [LARGE SCALE GENOMIC DNA]</scope>
    <source>
        <strain evidence="9">NL23</strain>
    </source>
</reference>
<dbReference type="HOGENOM" id="CLU_055432_2_0_5"/>
<evidence type="ECO:0000256" key="5">
    <source>
        <dbReference type="ARBA" id="ARBA00022679"/>
    </source>
</evidence>
<dbReference type="GO" id="GO:0032259">
    <property type="term" value="P:methylation"/>
    <property type="evidence" value="ECO:0007669"/>
    <property type="project" value="UniProtKB-KW"/>
</dbReference>
<evidence type="ECO:0000256" key="4">
    <source>
        <dbReference type="ARBA" id="ARBA00022603"/>
    </source>
</evidence>
<comment type="function">
    <text evidence="7">Catalyzes the methyl esterification of L-isoaspartyl residues in peptides and proteins that result from spontaneous decomposition of normal L-aspartyl and L-asparaginyl residues. It plays a role in the repair and/or degradation of damaged proteins.</text>
</comment>